<evidence type="ECO:0000313" key="9">
    <source>
        <dbReference type="Proteomes" id="UP000694401"/>
    </source>
</evidence>
<reference evidence="8" key="1">
    <citation type="submission" date="2025-08" db="UniProtKB">
        <authorList>
            <consortium name="Ensembl"/>
        </authorList>
    </citation>
    <scope>IDENTIFICATION</scope>
</reference>
<keyword evidence="1 4" id="KW-0238">DNA-binding</keyword>
<keyword evidence="2 4" id="KW-0371">Homeobox</keyword>
<dbReference type="InterPro" id="IPR009057">
    <property type="entry name" value="Homeodomain-like_sf"/>
</dbReference>
<dbReference type="CDD" id="cd00086">
    <property type="entry name" value="homeodomain"/>
    <property type="match status" value="1"/>
</dbReference>
<proteinExistence type="predicted"/>
<evidence type="ECO:0000256" key="1">
    <source>
        <dbReference type="ARBA" id="ARBA00023125"/>
    </source>
</evidence>
<dbReference type="Pfam" id="PF00046">
    <property type="entry name" value="Homeodomain"/>
    <property type="match status" value="1"/>
</dbReference>
<keyword evidence="3 4" id="KW-0539">Nucleus</keyword>
<evidence type="ECO:0000256" key="2">
    <source>
        <dbReference type="ARBA" id="ARBA00023155"/>
    </source>
</evidence>
<feature type="compositionally biased region" description="Low complexity" evidence="6">
    <location>
        <begin position="114"/>
        <end position="131"/>
    </location>
</feature>
<evidence type="ECO:0000256" key="6">
    <source>
        <dbReference type="SAM" id="MobiDB-lite"/>
    </source>
</evidence>
<evidence type="ECO:0000259" key="7">
    <source>
        <dbReference type="PROSITE" id="PS50071"/>
    </source>
</evidence>
<feature type="DNA-binding region" description="Homeobox" evidence="4">
    <location>
        <begin position="147"/>
        <end position="193"/>
    </location>
</feature>
<organism evidence="8 9">
    <name type="scientific">Zosterops lateralis melanops</name>
    <dbReference type="NCBI Taxonomy" id="1220523"/>
    <lineage>
        <taxon>Eukaryota</taxon>
        <taxon>Metazoa</taxon>
        <taxon>Chordata</taxon>
        <taxon>Craniata</taxon>
        <taxon>Vertebrata</taxon>
        <taxon>Euteleostomi</taxon>
        <taxon>Archelosauria</taxon>
        <taxon>Archosauria</taxon>
        <taxon>Dinosauria</taxon>
        <taxon>Saurischia</taxon>
        <taxon>Theropoda</taxon>
        <taxon>Coelurosauria</taxon>
        <taxon>Aves</taxon>
        <taxon>Neognathae</taxon>
        <taxon>Neoaves</taxon>
        <taxon>Telluraves</taxon>
        <taxon>Australaves</taxon>
        <taxon>Passeriformes</taxon>
        <taxon>Sylvioidea</taxon>
        <taxon>Zosteropidae</taxon>
        <taxon>Zosterops</taxon>
    </lineage>
</organism>
<sequence length="331" mass="36780">MRRGLNAFLCILEFCPLCPWYRIASSFHLFHTSTFPFPLLFHVKFLSFILLSPKASLRQIGPSTYSISQQWHDLWWKTKANRTEPISNQWLPCPTVHPEVSPASSSSGNFSQFTPDSATSPHSSSLSPQPTAKSQKGREYGVEGMRKTKSRTAFSKEQLQTLHQRFQSQKYLSPQQIRELAVALGLTYKQVNTETLTRSVSVSQWLSGHIRNGFQTSAYLDVHPKFHQGYPITAAGNIQTMPAPCQHYGAGQNAYTIMTSEDGGVFSKGGGTCSVQQTVGFIAQHKVDFYHSYPGSVEYPGSKTGDGCNFHHSATMGAPFPTTAGHHLYHS</sequence>
<dbReference type="PROSITE" id="PS50071">
    <property type="entry name" value="HOMEOBOX_2"/>
    <property type="match status" value="1"/>
</dbReference>
<dbReference type="GO" id="GO:0000978">
    <property type="term" value="F:RNA polymerase II cis-regulatory region sequence-specific DNA binding"/>
    <property type="evidence" value="ECO:0007669"/>
    <property type="project" value="TreeGrafter"/>
</dbReference>
<accession>A0A8D2QP01</accession>
<dbReference type="Proteomes" id="UP000694401">
    <property type="component" value="Unassembled WGS sequence"/>
</dbReference>
<dbReference type="Ensembl" id="ENSZLMT00000006364.1">
    <property type="protein sequence ID" value="ENSZLMP00000006179.1"/>
    <property type="gene ID" value="ENSZLMG00000004364.1"/>
</dbReference>
<dbReference type="PANTHER" id="PTHR24327">
    <property type="entry name" value="HOMEOBOX PROTEIN"/>
    <property type="match status" value="1"/>
</dbReference>
<evidence type="ECO:0000313" key="8">
    <source>
        <dbReference type="Ensembl" id="ENSZLMP00000006179.1"/>
    </source>
</evidence>
<dbReference type="InterPro" id="IPR050460">
    <property type="entry name" value="Distal-less_Homeobox_TF"/>
</dbReference>
<comment type="subcellular location">
    <subcellularLocation>
        <location evidence="4 5">Nucleus</location>
    </subcellularLocation>
</comment>
<protein>
    <recommendedName>
        <fullName evidence="7">Homeobox domain-containing protein</fullName>
    </recommendedName>
</protein>
<keyword evidence="9" id="KW-1185">Reference proteome</keyword>
<evidence type="ECO:0000256" key="5">
    <source>
        <dbReference type="RuleBase" id="RU000682"/>
    </source>
</evidence>
<evidence type="ECO:0000256" key="4">
    <source>
        <dbReference type="PROSITE-ProRule" id="PRU00108"/>
    </source>
</evidence>
<dbReference type="SUPFAM" id="SSF46689">
    <property type="entry name" value="Homeodomain-like"/>
    <property type="match status" value="1"/>
</dbReference>
<dbReference type="GO" id="GO:0000981">
    <property type="term" value="F:DNA-binding transcription factor activity, RNA polymerase II-specific"/>
    <property type="evidence" value="ECO:0007669"/>
    <property type="project" value="TreeGrafter"/>
</dbReference>
<dbReference type="PANTHER" id="PTHR24327:SF72">
    <property type="entry name" value="HOMEOBOX PROTEIN NANOG"/>
    <property type="match status" value="1"/>
</dbReference>
<dbReference type="Gene3D" id="1.10.10.60">
    <property type="entry name" value="Homeodomain-like"/>
    <property type="match status" value="1"/>
</dbReference>
<dbReference type="GO" id="GO:0005634">
    <property type="term" value="C:nucleus"/>
    <property type="evidence" value="ECO:0007669"/>
    <property type="project" value="UniProtKB-SubCell"/>
</dbReference>
<reference evidence="8" key="2">
    <citation type="submission" date="2025-09" db="UniProtKB">
        <authorList>
            <consortium name="Ensembl"/>
        </authorList>
    </citation>
    <scope>IDENTIFICATION</scope>
</reference>
<dbReference type="AlphaFoldDB" id="A0A8D2QP01"/>
<name>A0A8D2QP01_ZOSLA</name>
<dbReference type="InterPro" id="IPR001356">
    <property type="entry name" value="HD"/>
</dbReference>
<feature type="region of interest" description="Disordered" evidence="6">
    <location>
        <begin position="99"/>
        <end position="142"/>
    </location>
</feature>
<feature type="domain" description="Homeobox" evidence="7">
    <location>
        <begin position="145"/>
        <end position="192"/>
    </location>
</feature>
<dbReference type="SMART" id="SM00389">
    <property type="entry name" value="HOX"/>
    <property type="match status" value="1"/>
</dbReference>
<feature type="compositionally biased region" description="Polar residues" evidence="6">
    <location>
        <begin position="102"/>
        <end position="113"/>
    </location>
</feature>
<evidence type="ECO:0000256" key="3">
    <source>
        <dbReference type="ARBA" id="ARBA00023242"/>
    </source>
</evidence>